<dbReference type="SMR" id="A0A024V4C4"/>
<dbReference type="InterPro" id="IPR011856">
    <property type="entry name" value="tRNA_endonuc-like_dom_sf"/>
</dbReference>
<dbReference type="InterPro" id="IPR006677">
    <property type="entry name" value="tRNA_intron_Endonuc_cat-like"/>
</dbReference>
<dbReference type="AlphaFoldDB" id="A0A024V4C4"/>
<reference evidence="5 6" key="2">
    <citation type="submission" date="2013-02" db="EMBL/GenBank/DDBJ databases">
        <title>The Genome Sequence of Plasmodium falciparum Vietnam Oak-Knoll (FVO).</title>
        <authorList>
            <consortium name="The Broad Institute Genome Sequencing Platform"/>
            <consortium name="The Broad Institute Genome Sequencing Center for Infectious Disease"/>
            <person name="Neafsey D."/>
            <person name="Cheeseman I."/>
            <person name="Volkman S."/>
            <person name="Adams J."/>
            <person name="Walker B."/>
            <person name="Young S.K."/>
            <person name="Zeng Q."/>
            <person name="Gargeya S."/>
            <person name="Fitzgerald M."/>
            <person name="Haas B."/>
            <person name="Abouelleil A."/>
            <person name="Alvarado L."/>
            <person name="Arachchi H.M."/>
            <person name="Berlin A.M."/>
            <person name="Chapman S.B."/>
            <person name="Dewar J."/>
            <person name="Goldberg J."/>
            <person name="Griggs A."/>
            <person name="Gujja S."/>
            <person name="Hansen M."/>
            <person name="Howarth C."/>
            <person name="Imamovic A."/>
            <person name="Larimer J."/>
            <person name="McCowan C."/>
            <person name="Murphy C."/>
            <person name="Neiman D."/>
            <person name="Pearson M."/>
            <person name="Priest M."/>
            <person name="Roberts A."/>
            <person name="Saif S."/>
            <person name="Shea T."/>
            <person name="Sisk P."/>
            <person name="Sykes S."/>
            <person name="Wortman J."/>
            <person name="Nusbaum C."/>
            <person name="Birren B."/>
        </authorList>
    </citation>
    <scope>NUCLEOTIDE SEQUENCE [LARGE SCALE GENOMIC DNA]</scope>
    <source>
        <strain evidence="6">Vietnam Oak-Knoll (FVO)</strain>
    </source>
</reference>
<dbReference type="PANTHER" id="PTHR21227:SF0">
    <property type="entry name" value="TRNA-SPLICING ENDONUCLEASE SUBUNIT SEN2"/>
    <property type="match status" value="1"/>
</dbReference>
<organism evidence="5 6">
    <name type="scientific">Plasmodium falciparum Vietnam Oak-Knoll</name>
    <name type="common">FVO</name>
    <dbReference type="NCBI Taxonomy" id="1036723"/>
    <lineage>
        <taxon>Eukaryota</taxon>
        <taxon>Sar</taxon>
        <taxon>Alveolata</taxon>
        <taxon>Apicomplexa</taxon>
        <taxon>Aconoidasida</taxon>
        <taxon>Haemosporida</taxon>
        <taxon>Plasmodiidae</taxon>
        <taxon>Plasmodium</taxon>
        <taxon>Plasmodium (Laverania)</taxon>
    </lineage>
</organism>
<feature type="domain" description="tRNA intron endonuclease catalytic" evidence="4">
    <location>
        <begin position="144"/>
        <end position="213"/>
    </location>
</feature>
<comment type="catalytic activity">
    <reaction evidence="3">
        <text>pretRNA = a 3'-half-tRNA molecule with a 5'-OH end + a 5'-half-tRNA molecule with a 2',3'-cyclic phosphate end + an intron with a 2',3'-cyclic phosphate and a 5'-hydroxyl terminus.</text>
        <dbReference type="EC" id="4.6.1.16"/>
    </reaction>
</comment>
<evidence type="ECO:0000256" key="2">
    <source>
        <dbReference type="ARBA" id="ARBA00012573"/>
    </source>
</evidence>
<evidence type="ECO:0000259" key="4">
    <source>
        <dbReference type="Pfam" id="PF01974"/>
    </source>
</evidence>
<dbReference type="PANTHER" id="PTHR21227">
    <property type="entry name" value="TRNA-SPLICING ENDONUCLEASE SUBUNIT SEN2"/>
    <property type="match status" value="1"/>
</dbReference>
<dbReference type="GO" id="GO:0000213">
    <property type="term" value="F:tRNA-intron lyase activity"/>
    <property type="evidence" value="ECO:0007669"/>
    <property type="project" value="UniProtKB-EC"/>
</dbReference>
<dbReference type="GO" id="GO:0000379">
    <property type="term" value="P:tRNA-type intron splice site recognition and cleavage"/>
    <property type="evidence" value="ECO:0007669"/>
    <property type="project" value="TreeGrafter"/>
</dbReference>
<reference evidence="5 6" key="1">
    <citation type="submission" date="2013-02" db="EMBL/GenBank/DDBJ databases">
        <title>The Genome Annotation of Plasmodium falciparum Vietnam Oak-Knoll (FVO).</title>
        <authorList>
            <consortium name="The Broad Institute Genome Sequencing Platform"/>
            <consortium name="The Broad Institute Genome Sequencing Center for Infectious Disease"/>
            <person name="Neafsey D."/>
            <person name="Hoffman S."/>
            <person name="Volkman S."/>
            <person name="Rosenthal P."/>
            <person name="Walker B."/>
            <person name="Young S.K."/>
            <person name="Zeng Q."/>
            <person name="Gargeya S."/>
            <person name="Fitzgerald M."/>
            <person name="Haas B."/>
            <person name="Abouelleil A."/>
            <person name="Allen A.W."/>
            <person name="Alvarado L."/>
            <person name="Arachchi H.M."/>
            <person name="Berlin A.M."/>
            <person name="Chapman S.B."/>
            <person name="Gainer-Dewar J."/>
            <person name="Goldberg J."/>
            <person name="Griggs A."/>
            <person name="Gujja S."/>
            <person name="Hansen M."/>
            <person name="Howarth C."/>
            <person name="Imamovic A."/>
            <person name="Ireland A."/>
            <person name="Larimer J."/>
            <person name="McCowan C."/>
            <person name="Murphy C."/>
            <person name="Pearson M."/>
            <person name="Poon T.W."/>
            <person name="Priest M."/>
            <person name="Roberts A."/>
            <person name="Saif S."/>
            <person name="Shea T."/>
            <person name="Sisk P."/>
            <person name="Sykes S."/>
            <person name="Wortman J."/>
            <person name="Nusbaum C."/>
            <person name="Birren B."/>
        </authorList>
    </citation>
    <scope>NUCLEOTIDE SEQUENCE [LARGE SCALE GENOMIC DNA]</scope>
    <source>
        <strain evidence="6">Vietnam Oak-Knoll (FVO)</strain>
    </source>
</reference>
<dbReference type="GO" id="GO:0000214">
    <property type="term" value="C:tRNA-intron endonuclease complex"/>
    <property type="evidence" value="ECO:0007669"/>
    <property type="project" value="TreeGrafter"/>
</dbReference>
<gene>
    <name evidence="5" type="ORF">PFFVO_03766</name>
</gene>
<evidence type="ECO:0000256" key="3">
    <source>
        <dbReference type="ARBA" id="ARBA00034031"/>
    </source>
</evidence>
<comment type="similarity">
    <text evidence="1">Belongs to the tRNA-intron endonuclease family.</text>
</comment>
<dbReference type="Pfam" id="PF01974">
    <property type="entry name" value="tRNA_int_endo"/>
    <property type="match status" value="1"/>
</dbReference>
<name>A0A024V4C4_PLAFA</name>
<dbReference type="EC" id="4.6.1.16" evidence="2"/>
<evidence type="ECO:0000313" key="6">
    <source>
        <dbReference type="Proteomes" id="UP000030690"/>
    </source>
</evidence>
<dbReference type="GO" id="GO:0005737">
    <property type="term" value="C:cytoplasm"/>
    <property type="evidence" value="ECO:0007669"/>
    <property type="project" value="TreeGrafter"/>
</dbReference>
<dbReference type="CDD" id="cd22363">
    <property type="entry name" value="tRNA-intron_lyase_C"/>
    <property type="match status" value="1"/>
</dbReference>
<protein>
    <recommendedName>
        <fullName evidence="2">tRNA-intron lyase</fullName>
        <ecNumber evidence="2">4.6.1.16</ecNumber>
    </recommendedName>
</protein>
<dbReference type="InterPro" id="IPR036167">
    <property type="entry name" value="tRNA_intron_Endo_cat-like_sf"/>
</dbReference>
<accession>A0A024V4C4</accession>
<dbReference type="Gene3D" id="3.40.1350.10">
    <property type="match status" value="1"/>
</dbReference>
<dbReference type="InterPro" id="IPR006676">
    <property type="entry name" value="tRNA_splic"/>
</dbReference>
<dbReference type="OrthoDB" id="10249562at2759"/>
<sequence length="234" mass="28378">MFLRPHEINILMNEMKIIYEFKKEYYEIILNENNADDNVIDLFEKNTNKCNIEIKPYDDINSDLLDFDQFKMFNIDKDDIKKKNEDKKDEDRIKYILDKESYNNSIDKLNDNSCDESCYITDDELCKQINNPFDNTYNNKFVVKYKEYFEENSFIVKKGDIYGADFLLYITEQKYAHSLYAVYIIYKHYILRDLIRILRVSHSIKKKVILILWNELNCFNISDTLVYIKSYKYK</sequence>
<proteinExistence type="inferred from homology"/>
<evidence type="ECO:0000256" key="1">
    <source>
        <dbReference type="ARBA" id="ARBA00008078"/>
    </source>
</evidence>
<dbReference type="SUPFAM" id="SSF53032">
    <property type="entry name" value="tRNA-intron endonuclease catalytic domain-like"/>
    <property type="match status" value="1"/>
</dbReference>
<dbReference type="Proteomes" id="UP000030690">
    <property type="component" value="Unassembled WGS sequence"/>
</dbReference>
<evidence type="ECO:0000313" key="5">
    <source>
        <dbReference type="EMBL" id="ETW17334.1"/>
    </source>
</evidence>
<dbReference type="GO" id="GO:0003676">
    <property type="term" value="F:nucleic acid binding"/>
    <property type="evidence" value="ECO:0007669"/>
    <property type="project" value="InterPro"/>
</dbReference>
<dbReference type="EMBL" id="KI925130">
    <property type="protein sequence ID" value="ETW17334.1"/>
    <property type="molecule type" value="Genomic_DNA"/>
</dbReference>